<feature type="signal peptide" evidence="2">
    <location>
        <begin position="1"/>
        <end position="23"/>
    </location>
</feature>
<organism evidence="3 4">
    <name type="scientific">Silvibacterium bohemicum</name>
    <dbReference type="NCBI Taxonomy" id="1577686"/>
    <lineage>
        <taxon>Bacteria</taxon>
        <taxon>Pseudomonadati</taxon>
        <taxon>Acidobacteriota</taxon>
        <taxon>Terriglobia</taxon>
        <taxon>Terriglobales</taxon>
        <taxon>Acidobacteriaceae</taxon>
        <taxon>Silvibacterium</taxon>
    </lineage>
</organism>
<feature type="region of interest" description="Disordered" evidence="1">
    <location>
        <begin position="169"/>
        <end position="189"/>
    </location>
</feature>
<accession>A0A841JXJ8</accession>
<feature type="chain" id="PRO_5032583002" evidence="2">
    <location>
        <begin position="24"/>
        <end position="737"/>
    </location>
</feature>
<keyword evidence="2" id="KW-0732">Signal</keyword>
<dbReference type="AlphaFoldDB" id="A0A841JXJ8"/>
<feature type="region of interest" description="Disordered" evidence="1">
    <location>
        <begin position="28"/>
        <end position="54"/>
    </location>
</feature>
<feature type="compositionally biased region" description="Low complexity" evidence="1">
    <location>
        <begin position="657"/>
        <end position="668"/>
    </location>
</feature>
<evidence type="ECO:0000256" key="1">
    <source>
        <dbReference type="SAM" id="MobiDB-lite"/>
    </source>
</evidence>
<feature type="compositionally biased region" description="Low complexity" evidence="1">
    <location>
        <begin position="675"/>
        <end position="713"/>
    </location>
</feature>
<comment type="caution">
    <text evidence="3">The sequence shown here is derived from an EMBL/GenBank/DDBJ whole genome shotgun (WGS) entry which is preliminary data.</text>
</comment>
<reference evidence="3 4" key="1">
    <citation type="submission" date="2020-08" db="EMBL/GenBank/DDBJ databases">
        <title>Genomic Encyclopedia of Type Strains, Phase IV (KMG-IV): sequencing the most valuable type-strain genomes for metagenomic binning, comparative biology and taxonomic classification.</title>
        <authorList>
            <person name="Goeker M."/>
        </authorList>
    </citation>
    <scope>NUCLEOTIDE SEQUENCE [LARGE SCALE GENOMIC DNA]</scope>
    <source>
        <strain evidence="3 4">DSM 103733</strain>
    </source>
</reference>
<keyword evidence="4" id="KW-1185">Reference proteome</keyword>
<sequence>MRFLSLSRLAALLPLTAALIASAQSQQSQTQIKPADHKAKPTHSTAHAPEPLPPLDQQQRAVQLLDRLTFGARPGDIDAVLKMGPDAWFERQLNLQSIPDPVCDRRLSEFPSLYLAPSDLLVQFPSDQIIRQTANGKRPMPADPALASVYEVLTMKINRGEAEQKAKQAMGNAAPEMTDAQKKEQRQQSQLQAQVLADQVLSNPKDQRMSTILKLPPEQRALLAEFVPEPQKTLLLNDLNPRQKEVFALMGGGVDGIKIIDSELQQAKILRAVLSERQLLEVMTDFWFNHFNVDIRKQATQWYTPTYERDAIRAHALGKFSDLLLATAQHPAMLFYLDNWSSIGPDSIAAGKPNKKQAQKGLNENYGREVMELHTVGVDGGYTQADVTNLAKIFTGWTIDNPQQGGGFVFDPRKHEPGSVKWFGQTMQDNGYLEGQQALLWLAAQPQTAHFISYKLAQRFVADDPPPALVDSMAKTYLATGGDIKEILRTMVHSPEFNSQKYYRNQLKTPLEFVASVFRATDTNPSNPMAVVQVLARMGEPLYQMQPPTGYPTTADHWMNSGALVDRLNFSMQFANSKVGGIHFDGPRLLAEGILAKPAASPSSLHSSGRTESIAMTASGLPSGQDEALKLMEGMLIGSQVSEKTNAVIRRELSGSATPDMAAGAAPAVSQNPAMGSSQSDSMQSGMQSGMQQSSAAQPSPGPSNAAQNQSQALADPTQSLDTMTALILGSPEFQMH</sequence>
<name>A0A841JXJ8_9BACT</name>
<evidence type="ECO:0000313" key="3">
    <source>
        <dbReference type="EMBL" id="MBB6146082.1"/>
    </source>
</evidence>
<protein>
    <submittedName>
        <fullName evidence="3">Uncharacterized protein (DUF1800 family)</fullName>
    </submittedName>
</protein>
<dbReference type="OrthoDB" id="9772295at2"/>
<dbReference type="EMBL" id="JACHEK010000008">
    <property type="protein sequence ID" value="MBB6146082.1"/>
    <property type="molecule type" value="Genomic_DNA"/>
</dbReference>
<feature type="region of interest" description="Disordered" evidence="1">
    <location>
        <begin position="657"/>
        <end position="720"/>
    </location>
</feature>
<evidence type="ECO:0000256" key="2">
    <source>
        <dbReference type="SAM" id="SignalP"/>
    </source>
</evidence>
<proteinExistence type="predicted"/>
<gene>
    <name evidence="3" type="ORF">HNQ77_004052</name>
</gene>
<dbReference type="Proteomes" id="UP000538666">
    <property type="component" value="Unassembled WGS sequence"/>
</dbReference>
<dbReference type="Pfam" id="PF08811">
    <property type="entry name" value="DUF1800"/>
    <property type="match status" value="1"/>
</dbReference>
<evidence type="ECO:0000313" key="4">
    <source>
        <dbReference type="Proteomes" id="UP000538666"/>
    </source>
</evidence>
<dbReference type="RefSeq" id="WP_050061057.1">
    <property type="nucleotide sequence ID" value="NZ_JACHEK010000008.1"/>
</dbReference>
<dbReference type="InterPro" id="IPR014917">
    <property type="entry name" value="DUF1800"/>
</dbReference>